<evidence type="ECO:0000256" key="1">
    <source>
        <dbReference type="ARBA" id="ARBA00023002"/>
    </source>
</evidence>
<dbReference type="Proteomes" id="UP000190744">
    <property type="component" value="Unassembled WGS sequence"/>
</dbReference>
<dbReference type="InterPro" id="IPR052228">
    <property type="entry name" value="Sec_Metab_Biosynth_Oxidored"/>
</dbReference>
<gene>
    <name evidence="3" type="ORF">PEBR_18889</name>
</gene>
<dbReference type="InterPro" id="IPR002347">
    <property type="entry name" value="SDR_fam"/>
</dbReference>
<name>A0A1S9RNP3_PENBI</name>
<feature type="region of interest" description="Disordered" evidence="2">
    <location>
        <begin position="477"/>
        <end position="657"/>
    </location>
</feature>
<feature type="region of interest" description="Disordered" evidence="2">
    <location>
        <begin position="398"/>
        <end position="434"/>
    </location>
</feature>
<dbReference type="EMBL" id="LJBN01000130">
    <property type="protein sequence ID" value="OOQ86991.1"/>
    <property type="molecule type" value="Genomic_DNA"/>
</dbReference>
<feature type="compositionally biased region" description="Basic residues" evidence="2">
    <location>
        <begin position="580"/>
        <end position="592"/>
    </location>
</feature>
<feature type="compositionally biased region" description="Basic and acidic residues" evidence="2">
    <location>
        <begin position="616"/>
        <end position="638"/>
    </location>
</feature>
<feature type="compositionally biased region" description="Polar residues" evidence="2">
    <location>
        <begin position="496"/>
        <end position="506"/>
    </location>
</feature>
<dbReference type="PANTHER" id="PTHR47534">
    <property type="entry name" value="YALI0E05731P"/>
    <property type="match status" value="1"/>
</dbReference>
<dbReference type="InterPro" id="IPR036291">
    <property type="entry name" value="NAD(P)-bd_dom_sf"/>
</dbReference>
<reference evidence="4" key="1">
    <citation type="submission" date="2015-09" db="EMBL/GenBank/DDBJ databases">
        <authorList>
            <person name="Fill T.P."/>
            <person name="Baretta J.F."/>
            <person name="de Almeida L.G."/>
            <person name="Rocha M."/>
            <person name="de Souza D.H."/>
            <person name="Malavazi I."/>
            <person name="Cerdeira L.T."/>
            <person name="Hong H."/>
            <person name="Samborskyy M."/>
            <person name="de Vasconcelos A.T."/>
            <person name="Leadlay P."/>
            <person name="Rodrigues-Filho E."/>
        </authorList>
    </citation>
    <scope>NUCLEOTIDE SEQUENCE [LARGE SCALE GENOMIC DNA]</scope>
    <source>
        <strain evidence="4">LaBioMMi 136</strain>
    </source>
</reference>
<organism evidence="3 4">
    <name type="scientific">Penicillium brasilianum</name>
    <dbReference type="NCBI Taxonomy" id="104259"/>
    <lineage>
        <taxon>Eukaryota</taxon>
        <taxon>Fungi</taxon>
        <taxon>Dikarya</taxon>
        <taxon>Ascomycota</taxon>
        <taxon>Pezizomycotina</taxon>
        <taxon>Eurotiomycetes</taxon>
        <taxon>Eurotiomycetidae</taxon>
        <taxon>Eurotiales</taxon>
        <taxon>Aspergillaceae</taxon>
        <taxon>Penicillium</taxon>
    </lineage>
</organism>
<protein>
    <submittedName>
        <fullName evidence="3">Uncharacterized protein</fullName>
    </submittedName>
</protein>
<feature type="region of interest" description="Disordered" evidence="2">
    <location>
        <begin position="273"/>
        <end position="295"/>
    </location>
</feature>
<feature type="compositionally biased region" description="Polar residues" evidence="2">
    <location>
        <begin position="415"/>
        <end position="424"/>
    </location>
</feature>
<dbReference type="PANTHER" id="PTHR47534:SF2">
    <property type="entry name" value="KETOREDUCTASE (KR) DOMAIN-CONTAINING PROTEIN-RELATED"/>
    <property type="match status" value="1"/>
</dbReference>
<feature type="compositionally biased region" description="Basic and acidic residues" evidence="2">
    <location>
        <begin position="515"/>
        <end position="533"/>
    </location>
</feature>
<evidence type="ECO:0000313" key="3">
    <source>
        <dbReference type="EMBL" id="OOQ86991.1"/>
    </source>
</evidence>
<feature type="compositionally biased region" description="Polar residues" evidence="2">
    <location>
        <begin position="398"/>
        <end position="407"/>
    </location>
</feature>
<feature type="compositionally biased region" description="Polar residues" evidence="2">
    <location>
        <begin position="534"/>
        <end position="543"/>
    </location>
</feature>
<evidence type="ECO:0000256" key="2">
    <source>
        <dbReference type="SAM" id="MobiDB-lite"/>
    </source>
</evidence>
<proteinExistence type="predicted"/>
<dbReference type="SUPFAM" id="SSF51735">
    <property type="entry name" value="NAD(P)-binding Rossmann-fold domains"/>
    <property type="match status" value="1"/>
</dbReference>
<dbReference type="Pfam" id="PF00106">
    <property type="entry name" value="adh_short"/>
    <property type="match status" value="1"/>
</dbReference>
<comment type="caution">
    <text evidence="3">The sequence shown here is derived from an EMBL/GenBank/DDBJ whole genome shotgun (WGS) entry which is preliminary data.</text>
</comment>
<keyword evidence="1" id="KW-0560">Oxidoreductase</keyword>
<dbReference type="GO" id="GO:0016491">
    <property type="term" value="F:oxidoreductase activity"/>
    <property type="evidence" value="ECO:0007669"/>
    <property type="project" value="UniProtKB-KW"/>
</dbReference>
<dbReference type="Gene3D" id="3.40.50.720">
    <property type="entry name" value="NAD(P)-binding Rossmann-like Domain"/>
    <property type="match status" value="1"/>
</dbReference>
<sequence length="657" mass="72772">MASLETVLKNNVNLADYGPGLVAVFVGGTSGIGEVTARALVRDAVSPRVYLVGRNEKQASEIIEELRQVNPKGQISFVHCDAARLKSVDEACKTIQEKEDKVNLLFMTAGRIAFKGPDETDEGLDKTISLHYYSRMRFLTNLLPQLTKAGSAAEASSTPAQPGLCQNLSRVVSVQMAGSEAPLILDDLSLKKEYSLQNCARHAITMTSLSMEHLASMYPTTTFVHTCPGVVKTGLMRDFGVITRTVVSAFYFLARPWMVPLDESGERHLYAATSPRFPPRASKDVEDAAPGSDGTKGSGAYLLHWDGSDNGNNKPLQELRKNETGKLVPTEEFFERSLLYLPRPPLEAATFESRPHTLAALMFEDFSFSSPSSRPGRLAVDADDRLMVDCDSNMISPLSSRCPSPQSHRFRNLSRPRSSYFRSQQPPPTSVPFPYEQKRLSISTLTQKLHEHTLQAPDIPDQARFWHNEARLSGRYSGYVLTPPDTDHDEDGRCDSSPSLCSNPSPTSIPPDFPSLDRMETPNQIPDHRDVRTQRQQISQLQCNEGDIDGVRRTVVSEGSYNPDMLPDDCHPSSLPPRSSPRRRALTLHRSRFGPDSYAGEARGRRRSSSGAMQSHRIEKSHYTSHTGRDASKRGDHHGLRRKSMVSAALASVVERP</sequence>
<evidence type="ECO:0000313" key="4">
    <source>
        <dbReference type="Proteomes" id="UP000190744"/>
    </source>
</evidence>
<dbReference type="AlphaFoldDB" id="A0A1S9RNP3"/>
<accession>A0A1S9RNP3</accession>